<protein>
    <submittedName>
        <fullName evidence="2">Uncharacterized protein</fullName>
    </submittedName>
</protein>
<evidence type="ECO:0000313" key="2">
    <source>
        <dbReference type="EMBL" id="CAJ0882910.1"/>
    </source>
</evidence>
<proteinExistence type="predicted"/>
<gene>
    <name evidence="2" type="ORF">AMST5_03381</name>
</gene>
<feature type="region of interest" description="Disordered" evidence="1">
    <location>
        <begin position="216"/>
        <end position="236"/>
    </location>
</feature>
<reference evidence="2" key="1">
    <citation type="submission" date="2023-07" db="EMBL/GenBank/DDBJ databases">
        <authorList>
            <person name="Pelsma A.J. K."/>
        </authorList>
    </citation>
    <scope>NUCLEOTIDE SEQUENCE</scope>
</reference>
<dbReference type="EMBL" id="OY288114">
    <property type="protein sequence ID" value="CAJ0882910.1"/>
    <property type="molecule type" value="Genomic_DNA"/>
</dbReference>
<organism evidence="2">
    <name type="scientific">freshwater sediment metagenome</name>
    <dbReference type="NCBI Taxonomy" id="556182"/>
    <lineage>
        <taxon>unclassified sequences</taxon>
        <taxon>metagenomes</taxon>
        <taxon>ecological metagenomes</taxon>
    </lineage>
</organism>
<feature type="region of interest" description="Disordered" evidence="1">
    <location>
        <begin position="17"/>
        <end position="57"/>
    </location>
</feature>
<feature type="compositionally biased region" description="Basic and acidic residues" evidence="1">
    <location>
        <begin position="37"/>
        <end position="57"/>
    </location>
</feature>
<dbReference type="AlphaFoldDB" id="A0AA48REI4"/>
<sequence length="323" mass="35349">MKGKSIITGKLKAIPSKSEGREIRKKKLAAKRRQLKRDKGEDAQEKKLQAKSDKRSGRDKFISTAVLQKSSTELLQQVMAERKIPIIKNGVLDAVVKAKLGKQFARETRADKHKILAVGCAVYHELATQRNPVEALHRLAESVGVEVSRINNPCRIIVECLVNYGAKGRSDDRQYPARDARALSYIIRTGMSPQEVMTPGKGETITAWAKREADYRSSQKSASNARKKQREKPVGGDVLQGHLPLFSLAQAAYNAITGMSDSGVVVVKPKGGGDPLALTITPLTDLTVKRAVSKPGKVRAAIRKTLEKSRQMTSGTAAKDMSE</sequence>
<name>A0AA48REI4_9ZZZZ</name>
<feature type="compositionally biased region" description="Basic residues" evidence="1">
    <location>
        <begin position="23"/>
        <end position="36"/>
    </location>
</feature>
<accession>A0AA48REI4</accession>
<evidence type="ECO:0000256" key="1">
    <source>
        <dbReference type="SAM" id="MobiDB-lite"/>
    </source>
</evidence>